<dbReference type="RefSeq" id="WP_038558931.1">
    <property type="nucleotide sequence ID" value="NZ_CP007481.1"/>
</dbReference>
<accession>X5HJA5</accession>
<protein>
    <submittedName>
        <fullName evidence="2">BolA-like family protein</fullName>
    </submittedName>
</protein>
<keyword evidence="3" id="KW-1185">Reference proteome</keyword>
<proteinExistence type="inferred from homology"/>
<dbReference type="InterPro" id="IPR036065">
    <property type="entry name" value="BolA-like_sf"/>
</dbReference>
<evidence type="ECO:0000256" key="1">
    <source>
        <dbReference type="RuleBase" id="RU003860"/>
    </source>
</evidence>
<gene>
    <name evidence="2" type="ORF">NHE_0184</name>
</gene>
<dbReference type="AlphaFoldDB" id="X5HJA5"/>
<dbReference type="HOGENOM" id="CLU_109462_4_2_5"/>
<name>X5HJA5_9RICK</name>
<dbReference type="STRING" id="1286528.NHE_0184"/>
<dbReference type="InterPro" id="IPR002634">
    <property type="entry name" value="BolA"/>
</dbReference>
<dbReference type="PIRSF" id="PIRSF003113">
    <property type="entry name" value="BolA"/>
    <property type="match status" value="1"/>
</dbReference>
<dbReference type="Pfam" id="PF01722">
    <property type="entry name" value="BolA"/>
    <property type="match status" value="1"/>
</dbReference>
<evidence type="ECO:0000313" key="2">
    <source>
        <dbReference type="EMBL" id="AHX11149.1"/>
    </source>
</evidence>
<sequence length="81" mass="9148">MPVQKEEILDLLIANFPDVDPEADIALMDTVGDGDHYHLRIRSSRFIGKASIQRHRLVVSALGELLKSRLHSISIETEIKK</sequence>
<dbReference type="Gene3D" id="3.30.300.90">
    <property type="entry name" value="BolA-like"/>
    <property type="match status" value="1"/>
</dbReference>
<comment type="similarity">
    <text evidence="1">Belongs to the BolA/IbaG family.</text>
</comment>
<reference evidence="2 3" key="1">
    <citation type="submission" date="2014-03" db="EMBL/GenBank/DDBJ databases">
        <title>Sequencing and Comparison of Genomes and Transcriptome Profiles of Human Ehrlichiosis Agents.</title>
        <authorList>
            <person name="Lin M."/>
            <person name="Daugherty S.C."/>
            <person name="Nagaraj S."/>
            <person name="Cheng Z."/>
            <person name="Xiong Q."/>
            <person name="Lin F.-Y."/>
            <person name="Sengamalay N."/>
            <person name="Ott S."/>
            <person name="Godinez A."/>
            <person name="Tallon L.J."/>
            <person name="Sadzewicz L."/>
            <person name="Fraser C.M."/>
            <person name="Dunning Hotopp J.C."/>
            <person name="Rikihisa Y."/>
        </authorList>
    </citation>
    <scope>NUCLEOTIDE SEQUENCE [LARGE SCALE GENOMIC DNA]</scope>
    <source>
        <strain evidence="2 3">Oregon</strain>
    </source>
</reference>
<organism evidence="2 3">
    <name type="scientific">Neorickettsia helminthoeca str. Oregon</name>
    <dbReference type="NCBI Taxonomy" id="1286528"/>
    <lineage>
        <taxon>Bacteria</taxon>
        <taxon>Pseudomonadati</taxon>
        <taxon>Pseudomonadota</taxon>
        <taxon>Alphaproteobacteria</taxon>
        <taxon>Rickettsiales</taxon>
        <taxon>Anaplasmataceae</taxon>
        <taxon>Neorickettsia</taxon>
    </lineage>
</organism>
<dbReference type="OrthoDB" id="9796738at2"/>
<dbReference type="SUPFAM" id="SSF82657">
    <property type="entry name" value="BolA-like"/>
    <property type="match status" value="1"/>
</dbReference>
<dbReference type="Proteomes" id="UP000023755">
    <property type="component" value="Chromosome"/>
</dbReference>
<dbReference type="KEGG" id="nhm:NHE_0184"/>
<evidence type="ECO:0000313" key="3">
    <source>
        <dbReference type="Proteomes" id="UP000023755"/>
    </source>
</evidence>
<dbReference type="EMBL" id="CP007481">
    <property type="protein sequence ID" value="AHX11149.1"/>
    <property type="molecule type" value="Genomic_DNA"/>
</dbReference>